<evidence type="ECO:0000256" key="1">
    <source>
        <dbReference type="SAM" id="MobiDB-lite"/>
    </source>
</evidence>
<evidence type="ECO:0000313" key="3">
    <source>
        <dbReference type="Proteomes" id="UP000183809"/>
    </source>
</evidence>
<sequence length="632" mass="69292">MRLRSGTIKPGDGFASRRMDKPRVTKRKASAPRTPLAAAEQSLISKKFRWTEKRDRTLLIHLIGLGGAITDEECAKLATLWEGATADDVHARVEFLRAQQILTIRTEETAEAAAEAYPESARADNVDRHANVEESVSEETSSPHSPSPSLDHGALTPPSPPSPSHPSSSSAISNDEGDDADNNDDDETRAALKPALKSRGSTTAVSGGKSVHFASPVIATVRAIPRLSENSVRDHKRGRRWFPVATAPWEDEMFSAEDASDSASTSSSSSRRRRKRAAADDDDDDDNDDDDLARPAKRRRSTSGISNSDDDDDNDDDDDDNDNVEEEETEVSYPLSQTARSPRVPRTRAGSSLTASNFFHEQPTKKARGFRNHLGAWPKPVRAMAAVAEGLEWQEESDDEGETAVIARDDRFQMRDEIFPRLEFASGRRLPAATVEPDLGWEEPAARDSGGLWELEGEDESEEEGHPVESGDVDDMVVEEAEGLVGGSEDVFFQPAQPIYDHAQGPWGYQQAEGGVSAPYYGEQFAGDEYGNSAGGWSLSEASQEEPVDDGSAGQQYFYPPPPVDDGGNTPYPILGSASPAWMVGEDEVAERPQQQQHVEETEEEEERDADDDDDWSYFNQFSDQSIRPNNP</sequence>
<comment type="caution">
    <text evidence="2">The sequence shown here is derived from an EMBL/GenBank/DDBJ whole genome shotgun (WGS) entry which is preliminary data.</text>
</comment>
<keyword evidence="3" id="KW-1185">Reference proteome</keyword>
<gene>
    <name evidence="2" type="ORF">BKCO1_1030003</name>
</gene>
<dbReference type="GeneID" id="31010423"/>
<feature type="region of interest" description="Disordered" evidence="1">
    <location>
        <begin position="435"/>
        <end position="473"/>
    </location>
</feature>
<feature type="compositionally biased region" description="Acidic residues" evidence="1">
    <location>
        <begin position="308"/>
        <end position="330"/>
    </location>
</feature>
<accession>A0A1J9RK72</accession>
<dbReference type="OrthoDB" id="10568677at2759"/>
<dbReference type="RefSeq" id="XP_020125179.1">
    <property type="nucleotide sequence ID" value="XM_020270164.1"/>
</dbReference>
<feature type="compositionally biased region" description="Acidic residues" evidence="1">
    <location>
        <begin position="175"/>
        <end position="187"/>
    </location>
</feature>
<organism evidence="2 3">
    <name type="scientific">Diplodia corticola</name>
    <dbReference type="NCBI Taxonomy" id="236234"/>
    <lineage>
        <taxon>Eukaryota</taxon>
        <taxon>Fungi</taxon>
        <taxon>Dikarya</taxon>
        <taxon>Ascomycota</taxon>
        <taxon>Pezizomycotina</taxon>
        <taxon>Dothideomycetes</taxon>
        <taxon>Dothideomycetes incertae sedis</taxon>
        <taxon>Botryosphaeriales</taxon>
        <taxon>Botryosphaeriaceae</taxon>
        <taxon>Diplodia</taxon>
    </lineage>
</organism>
<dbReference type="Proteomes" id="UP000183809">
    <property type="component" value="Unassembled WGS sequence"/>
</dbReference>
<feature type="compositionally biased region" description="Polar residues" evidence="1">
    <location>
        <begin position="349"/>
        <end position="359"/>
    </location>
</feature>
<reference evidence="2 3" key="1">
    <citation type="submission" date="2016-10" db="EMBL/GenBank/DDBJ databases">
        <title>Proteomics and genomics reveal pathogen-plant mechanisms compatible with a hemibiotrophic lifestyle of Diplodia corticola.</title>
        <authorList>
            <person name="Fernandes I."/>
            <person name="De Jonge R."/>
            <person name="Van De Peer Y."/>
            <person name="Devreese B."/>
            <person name="Alves A."/>
            <person name="Esteves A.C."/>
        </authorList>
    </citation>
    <scope>NUCLEOTIDE SEQUENCE [LARGE SCALE GENOMIC DNA]</scope>
    <source>
        <strain evidence="2 3">CBS 112549</strain>
    </source>
</reference>
<evidence type="ECO:0000313" key="2">
    <source>
        <dbReference type="EMBL" id="OJD28919.1"/>
    </source>
</evidence>
<feature type="compositionally biased region" description="Acidic residues" evidence="1">
    <location>
        <begin position="249"/>
        <end position="260"/>
    </location>
</feature>
<dbReference type="AlphaFoldDB" id="A0A1J9RK72"/>
<feature type="compositionally biased region" description="Acidic residues" evidence="1">
    <location>
        <begin position="280"/>
        <end position="291"/>
    </location>
</feature>
<feature type="region of interest" description="Disordered" evidence="1">
    <location>
        <begin position="1"/>
        <end position="32"/>
    </location>
</feature>
<feature type="compositionally biased region" description="Polar residues" evidence="1">
    <location>
        <begin position="618"/>
        <end position="632"/>
    </location>
</feature>
<feature type="region of interest" description="Disordered" evidence="1">
    <location>
        <begin position="520"/>
        <end position="632"/>
    </location>
</feature>
<feature type="compositionally biased region" description="Low complexity" evidence="1">
    <location>
        <begin position="138"/>
        <end position="149"/>
    </location>
</feature>
<dbReference type="EMBL" id="MNUE01000103">
    <property type="protein sequence ID" value="OJD28919.1"/>
    <property type="molecule type" value="Genomic_DNA"/>
</dbReference>
<feature type="compositionally biased region" description="Basic and acidic residues" evidence="1">
    <location>
        <begin position="121"/>
        <end position="132"/>
    </location>
</feature>
<name>A0A1J9RK72_9PEZI</name>
<feature type="compositionally biased region" description="Acidic residues" evidence="1">
    <location>
        <begin position="601"/>
        <end position="616"/>
    </location>
</feature>
<feature type="region of interest" description="Disordered" evidence="1">
    <location>
        <begin position="113"/>
        <end position="365"/>
    </location>
</feature>
<protein>
    <submittedName>
        <fullName evidence="2">Uncharacterized protein</fullName>
    </submittedName>
</protein>
<proteinExistence type="predicted"/>